<reference evidence="2" key="1">
    <citation type="submission" date="2016-02" db="EMBL/GenBank/DDBJ databases">
        <title>Genome sequence of Bacillus trypoxylicola KCTC 13244(T).</title>
        <authorList>
            <person name="Jeong H."/>
            <person name="Park S.-H."/>
            <person name="Choi S.-K."/>
        </authorList>
    </citation>
    <scope>NUCLEOTIDE SEQUENCE [LARGE SCALE GENOMIC DNA]</scope>
    <source>
        <strain evidence="2">KCTC 13244</strain>
    </source>
</reference>
<accession>A0A162DH35</accession>
<evidence type="ECO:0000256" key="1">
    <source>
        <dbReference type="SAM" id="SignalP"/>
    </source>
</evidence>
<keyword evidence="3" id="KW-1185">Reference proteome</keyword>
<sequence>MKKLISTITCLSLITVAPLGAFAQSQGKGNTNIQPTDLELLYSNEGYDEGHFFGSEELEIIEDTTESLIYEYEEEGIRYHVIETETQEGTTFIINTQIYKYTDNNLVLVDEVETAIVEGTTEGEIIIIQDNDTEIIDTSIHEEVEEEPSFGIMSGTRGGSYLAQVRWVDSGNSKKQAWATVYPGNQKKTTSTNSNFKTFKSQANTVKSKENNLITLGGKEIISTIIGLANSGKIISMKTLQTALKLVKRSMPIISIASAAIQYGNAIKKARATHKKI</sequence>
<gene>
    <name evidence="2" type="ORF">AZF04_08865</name>
</gene>
<feature type="signal peptide" evidence="1">
    <location>
        <begin position="1"/>
        <end position="23"/>
    </location>
</feature>
<dbReference type="AlphaFoldDB" id="A0A162DH35"/>
<keyword evidence="1" id="KW-0732">Signal</keyword>
<dbReference type="RefSeq" id="WP_061949411.1">
    <property type="nucleotide sequence ID" value="NZ_LTAO01000023.1"/>
</dbReference>
<comment type="caution">
    <text evidence="2">The sequence shown here is derived from an EMBL/GenBank/DDBJ whole genome shotgun (WGS) entry which is preliminary data.</text>
</comment>
<protein>
    <submittedName>
        <fullName evidence="2">Uncharacterized protein</fullName>
    </submittedName>
</protein>
<name>A0A162DH35_9BACI</name>
<feature type="chain" id="PRO_5007833965" evidence="1">
    <location>
        <begin position="24"/>
        <end position="277"/>
    </location>
</feature>
<organism evidence="2 3">
    <name type="scientific">Alkalihalobacillus trypoxylicola</name>
    <dbReference type="NCBI Taxonomy" id="519424"/>
    <lineage>
        <taxon>Bacteria</taxon>
        <taxon>Bacillati</taxon>
        <taxon>Bacillota</taxon>
        <taxon>Bacilli</taxon>
        <taxon>Bacillales</taxon>
        <taxon>Bacillaceae</taxon>
        <taxon>Alkalihalobacillus</taxon>
    </lineage>
</organism>
<dbReference type="EMBL" id="LTAO01000023">
    <property type="protein sequence ID" value="KYG29615.1"/>
    <property type="molecule type" value="Genomic_DNA"/>
</dbReference>
<evidence type="ECO:0000313" key="2">
    <source>
        <dbReference type="EMBL" id="KYG29615.1"/>
    </source>
</evidence>
<evidence type="ECO:0000313" key="3">
    <source>
        <dbReference type="Proteomes" id="UP000075806"/>
    </source>
</evidence>
<proteinExistence type="predicted"/>
<dbReference type="Proteomes" id="UP000075806">
    <property type="component" value="Unassembled WGS sequence"/>
</dbReference>